<organism evidence="2 3">
    <name type="scientific">Limobrevibacterium gyesilva</name>
    <dbReference type="NCBI Taxonomy" id="2991712"/>
    <lineage>
        <taxon>Bacteria</taxon>
        <taxon>Pseudomonadati</taxon>
        <taxon>Pseudomonadota</taxon>
        <taxon>Alphaproteobacteria</taxon>
        <taxon>Acetobacterales</taxon>
        <taxon>Acetobacteraceae</taxon>
        <taxon>Limobrevibacterium</taxon>
    </lineage>
</organism>
<dbReference type="InterPro" id="IPR004675">
    <property type="entry name" value="AhpD_core"/>
</dbReference>
<dbReference type="Gene3D" id="1.20.1290.10">
    <property type="entry name" value="AhpD-like"/>
    <property type="match status" value="1"/>
</dbReference>
<sequence>MSEPIYPAATRELAAKRRELAPGTQAAFEAFSASVFADGALSAKMKQVIAVAVAHVTQCPYCIKGHTKAALRHGATPQELMEAIWVAAEMRAGGAYAHTMLSLSTIAEEEERHPA</sequence>
<dbReference type="AlphaFoldDB" id="A0AA42CHA2"/>
<dbReference type="GO" id="GO:0051920">
    <property type="term" value="F:peroxiredoxin activity"/>
    <property type="evidence" value="ECO:0007669"/>
    <property type="project" value="InterPro"/>
</dbReference>
<name>A0AA42CHA2_9PROT</name>
<evidence type="ECO:0000313" key="3">
    <source>
        <dbReference type="Proteomes" id="UP001165679"/>
    </source>
</evidence>
<evidence type="ECO:0000259" key="1">
    <source>
        <dbReference type="Pfam" id="PF02627"/>
    </source>
</evidence>
<gene>
    <name evidence="2" type="ORF">OL599_09240</name>
</gene>
<reference evidence="2" key="2">
    <citation type="submission" date="2022-10" db="EMBL/GenBank/DDBJ databases">
        <authorList>
            <person name="Trinh H.N."/>
        </authorList>
    </citation>
    <scope>NUCLEOTIDE SEQUENCE</scope>
    <source>
        <strain evidence="2">RN2-1</strain>
    </source>
</reference>
<protein>
    <submittedName>
        <fullName evidence="2">Carboxymuconolactone decarboxylase family protein</fullName>
    </submittedName>
</protein>
<dbReference type="InterPro" id="IPR029032">
    <property type="entry name" value="AhpD-like"/>
</dbReference>
<dbReference type="Pfam" id="PF02627">
    <property type="entry name" value="CMD"/>
    <property type="match status" value="1"/>
</dbReference>
<reference evidence="2" key="1">
    <citation type="submission" date="2022-09" db="EMBL/GenBank/DDBJ databases">
        <title>Rhodovastum sp. nov. RN2-1 isolated from soil in Seongnam, South Korea.</title>
        <authorList>
            <person name="Le N.T."/>
        </authorList>
    </citation>
    <scope>NUCLEOTIDE SEQUENCE</scope>
    <source>
        <strain evidence="2">RN2-1</strain>
    </source>
</reference>
<accession>A0AA42CHA2</accession>
<dbReference type="EMBL" id="JAPDNT010000005">
    <property type="protein sequence ID" value="MCW3474767.1"/>
    <property type="molecule type" value="Genomic_DNA"/>
</dbReference>
<dbReference type="PANTHER" id="PTHR33930:SF2">
    <property type="entry name" value="BLR3452 PROTEIN"/>
    <property type="match status" value="1"/>
</dbReference>
<dbReference type="SUPFAM" id="SSF69118">
    <property type="entry name" value="AhpD-like"/>
    <property type="match status" value="1"/>
</dbReference>
<feature type="domain" description="Carboxymuconolactone decarboxylase-like" evidence="1">
    <location>
        <begin position="22"/>
        <end position="99"/>
    </location>
</feature>
<dbReference type="RefSeq" id="WP_264713422.1">
    <property type="nucleotide sequence ID" value="NZ_JAPDNT010000005.1"/>
</dbReference>
<keyword evidence="3" id="KW-1185">Reference proteome</keyword>
<dbReference type="PANTHER" id="PTHR33930">
    <property type="entry name" value="ALKYL HYDROPEROXIDE REDUCTASE AHPD"/>
    <property type="match status" value="1"/>
</dbReference>
<proteinExistence type="predicted"/>
<dbReference type="Proteomes" id="UP001165679">
    <property type="component" value="Unassembled WGS sequence"/>
</dbReference>
<dbReference type="NCBIfam" id="TIGR00778">
    <property type="entry name" value="ahpD_dom"/>
    <property type="match status" value="1"/>
</dbReference>
<comment type="caution">
    <text evidence="2">The sequence shown here is derived from an EMBL/GenBank/DDBJ whole genome shotgun (WGS) entry which is preliminary data.</text>
</comment>
<evidence type="ECO:0000313" key="2">
    <source>
        <dbReference type="EMBL" id="MCW3474767.1"/>
    </source>
</evidence>
<dbReference type="InterPro" id="IPR003779">
    <property type="entry name" value="CMD-like"/>
</dbReference>